<protein>
    <recommendedName>
        <fullName evidence="3">Tetratricopeptide repeat protein</fullName>
    </recommendedName>
</protein>
<dbReference type="InterPro" id="IPR011990">
    <property type="entry name" value="TPR-like_helical_dom_sf"/>
</dbReference>
<accession>A0A233RH13</accession>
<dbReference type="Gene3D" id="1.25.40.10">
    <property type="entry name" value="Tetratricopeptide repeat domain"/>
    <property type="match status" value="1"/>
</dbReference>
<dbReference type="Pfam" id="PF13432">
    <property type="entry name" value="TPR_16"/>
    <property type="match status" value="1"/>
</dbReference>
<name>A0A233RH13_9GAMM</name>
<evidence type="ECO:0000313" key="2">
    <source>
        <dbReference type="Proteomes" id="UP000242757"/>
    </source>
</evidence>
<dbReference type="EMBL" id="NBIM01000001">
    <property type="protein sequence ID" value="OXY82668.1"/>
    <property type="molecule type" value="Genomic_DNA"/>
</dbReference>
<comment type="caution">
    <text evidence="1">The sequence shown here is derived from an EMBL/GenBank/DDBJ whole genome shotgun (WGS) entry which is preliminary data.</text>
</comment>
<evidence type="ECO:0000313" key="1">
    <source>
        <dbReference type="EMBL" id="OXY82668.1"/>
    </source>
</evidence>
<keyword evidence="2" id="KW-1185">Reference proteome</keyword>
<dbReference type="SUPFAM" id="SSF48452">
    <property type="entry name" value="TPR-like"/>
    <property type="match status" value="1"/>
</dbReference>
<sequence length="243" mass="26742">MHKAIGTVVMLLLGAPLQAEEFQPDWQDPVWAELMAAPPAASELHIAEIKPSREDELRESRHAAELALVAGDWSGAERILMTTLASHPDAHALRLKLASLLYGRGALDSARTLLQQGLKAAPEHPSLRLTLARILAGEQRHAAAWKVLDGAAPVLAEHLDYYALKAEAGRRSNRCDAAIPLYRQLLTRQDSGPWWLGLGLCQRSLDQDYTHAFEQARASVDLGVASLQFVEQQLEHHATTQTH</sequence>
<dbReference type="AlphaFoldDB" id="A0A233RH13"/>
<dbReference type="Pfam" id="PF14559">
    <property type="entry name" value="TPR_19"/>
    <property type="match status" value="1"/>
</dbReference>
<reference evidence="1 2" key="1">
    <citation type="submission" date="2017-08" db="EMBL/GenBank/DDBJ databases">
        <title>A Genome Sequence of Oceanimonas doudoroffii ATCC 27123T.</title>
        <authorList>
            <person name="Brennan M.A."/>
            <person name="Maclea K.S."/>
            <person name="Mcclelland W.D."/>
            <person name="Trachtenberg A.M."/>
        </authorList>
    </citation>
    <scope>NUCLEOTIDE SEQUENCE [LARGE SCALE GENOMIC DNA]</scope>
    <source>
        <strain evidence="1 2">ATCC 27123</strain>
    </source>
</reference>
<evidence type="ECO:0008006" key="3">
    <source>
        <dbReference type="Google" id="ProtNLM"/>
    </source>
</evidence>
<gene>
    <name evidence="1" type="ORF">B6S08_03895</name>
</gene>
<proteinExistence type="predicted"/>
<dbReference type="RefSeq" id="WP_094199447.1">
    <property type="nucleotide sequence ID" value="NZ_NBIM01000001.1"/>
</dbReference>
<organism evidence="1 2">
    <name type="scientific">Oceanimonas doudoroffii</name>
    <dbReference type="NCBI Taxonomy" id="84158"/>
    <lineage>
        <taxon>Bacteria</taxon>
        <taxon>Pseudomonadati</taxon>
        <taxon>Pseudomonadota</taxon>
        <taxon>Gammaproteobacteria</taxon>
        <taxon>Aeromonadales</taxon>
        <taxon>Aeromonadaceae</taxon>
        <taxon>Oceanimonas</taxon>
    </lineage>
</organism>
<dbReference type="Proteomes" id="UP000242757">
    <property type="component" value="Unassembled WGS sequence"/>
</dbReference>
<dbReference type="OrthoDB" id="5406098at2"/>